<gene>
    <name evidence="1" type="ORF">AaeL_AAEL009900</name>
</gene>
<dbReference type="Proteomes" id="UP000682892">
    <property type="component" value="Unassembled WGS sequence"/>
</dbReference>
<evidence type="ECO:0000313" key="1">
    <source>
        <dbReference type="EMBL" id="EAT38167.1"/>
    </source>
</evidence>
<reference evidence="1" key="1">
    <citation type="submission" date="2005-10" db="EMBL/GenBank/DDBJ databases">
        <authorList>
            <person name="Loftus B.J."/>
            <person name="Nene V.M."/>
            <person name="Hannick L.I."/>
            <person name="Bidwell S."/>
            <person name="Haas B."/>
            <person name="Amedeo P."/>
            <person name="Orvis J."/>
            <person name="Wortman J.R."/>
            <person name="White O.R."/>
            <person name="Salzberg S."/>
            <person name="Shumway M."/>
            <person name="Koo H."/>
            <person name="Zhao Y."/>
            <person name="Holmes M."/>
            <person name="Miller J."/>
            <person name="Schatz M."/>
            <person name="Pop M."/>
            <person name="Pai G."/>
            <person name="Utterback T."/>
            <person name="Rogers Y.-H."/>
            <person name="Kravitz S."/>
            <person name="Fraser C.M."/>
        </authorList>
    </citation>
    <scope>NUCLEOTIDE SEQUENCE</scope>
    <source>
        <strain evidence="1">Liverpool</strain>
    </source>
</reference>
<dbReference type="EMBL" id="CH477622">
    <property type="protein sequence ID" value="EAT38167.1"/>
    <property type="molecule type" value="Genomic_DNA"/>
</dbReference>
<proteinExistence type="predicted"/>
<feature type="non-terminal residue" evidence="1">
    <location>
        <position position="85"/>
    </location>
</feature>
<dbReference type="VEuPathDB" id="VectorBase:AAEL018187"/>
<evidence type="ECO:0000313" key="2">
    <source>
        <dbReference type="Proteomes" id="UP000682892"/>
    </source>
</evidence>
<dbReference type="AlphaFoldDB" id="Q16UH0"/>
<sequence length="85" mass="9646">MLLFAGRQCRELRKFAGDFINFTLTDIFFSHLSQQDTTPIMDLYVSDSMQDMLDIDIKSEVATVVGGVNEFSSLMNFDLPSLELD</sequence>
<reference evidence="1" key="3">
    <citation type="submission" date="2012-09" db="EMBL/GenBank/DDBJ databases">
        <authorList>
            <consortium name="VectorBase"/>
        </authorList>
    </citation>
    <scope>NUCLEOTIDE SEQUENCE</scope>
    <source>
        <strain evidence="1">Liverpool</strain>
    </source>
</reference>
<dbReference type="STRING" id="7159.Q16UH0"/>
<name>Q16UH0_AEDAE</name>
<accession>Q16UH0</accession>
<reference evidence="1" key="2">
    <citation type="journal article" date="2007" name="Science">
        <title>Genome sequence of Aedes aegypti, a major arbovirus vector.</title>
        <authorList>
            <person name="Nene V."/>
            <person name="Wortman J.R."/>
            <person name="Lawson D."/>
            <person name="Haas B."/>
            <person name="Kodira C."/>
            <person name="Tu Z.J."/>
            <person name="Loftus B."/>
            <person name="Xi Z."/>
            <person name="Megy K."/>
            <person name="Grabherr M."/>
            <person name="Ren Q."/>
            <person name="Zdobnov E.M."/>
            <person name="Lobo N.F."/>
            <person name="Campbell K.S."/>
            <person name="Brown S.E."/>
            <person name="Bonaldo M.F."/>
            <person name="Zhu J."/>
            <person name="Sinkins S.P."/>
            <person name="Hogenkamp D.G."/>
            <person name="Amedeo P."/>
            <person name="Arensburger P."/>
            <person name="Atkinson P.W."/>
            <person name="Bidwell S."/>
            <person name="Biedler J."/>
            <person name="Birney E."/>
            <person name="Bruggner R.V."/>
            <person name="Costas J."/>
            <person name="Coy M.R."/>
            <person name="Crabtree J."/>
            <person name="Crawford M."/>
            <person name="Debruyn B."/>
            <person name="Decaprio D."/>
            <person name="Eiglmeier K."/>
            <person name="Eisenstadt E."/>
            <person name="El-Dorry H."/>
            <person name="Gelbart W.M."/>
            <person name="Gomes S.L."/>
            <person name="Hammond M."/>
            <person name="Hannick L.I."/>
            <person name="Hogan J.R."/>
            <person name="Holmes M.H."/>
            <person name="Jaffe D."/>
            <person name="Johnston J.S."/>
            <person name="Kennedy R.C."/>
            <person name="Koo H."/>
            <person name="Kravitz S."/>
            <person name="Kriventseva E.V."/>
            <person name="Kulp D."/>
            <person name="Labutti K."/>
            <person name="Lee E."/>
            <person name="Li S."/>
            <person name="Lovin D.D."/>
            <person name="Mao C."/>
            <person name="Mauceli E."/>
            <person name="Menck C.F."/>
            <person name="Miller J.R."/>
            <person name="Montgomery P."/>
            <person name="Mori A."/>
            <person name="Nascimento A.L."/>
            <person name="Naveira H.F."/>
            <person name="Nusbaum C."/>
            <person name="O'leary S."/>
            <person name="Orvis J."/>
            <person name="Pertea M."/>
            <person name="Quesneville H."/>
            <person name="Reidenbach K.R."/>
            <person name="Rogers Y.H."/>
            <person name="Roth C.W."/>
            <person name="Schneider J.R."/>
            <person name="Schatz M."/>
            <person name="Shumway M."/>
            <person name="Stanke M."/>
            <person name="Stinson E.O."/>
            <person name="Tubio J.M."/>
            <person name="Vanzee J.P."/>
            <person name="Verjovski-Almeida S."/>
            <person name="Werner D."/>
            <person name="White O."/>
            <person name="Wyder S."/>
            <person name="Zeng Q."/>
            <person name="Zhao Q."/>
            <person name="Zhao Y."/>
            <person name="Hill C.A."/>
            <person name="Raikhel A.S."/>
            <person name="Soares M.B."/>
            <person name="Knudson D.L."/>
            <person name="Lee N.H."/>
            <person name="Galagan J."/>
            <person name="Salzberg S.L."/>
            <person name="Paulsen I.T."/>
            <person name="Dimopoulos G."/>
            <person name="Collins F.H."/>
            <person name="Birren B."/>
            <person name="Fraser-Liggett C.M."/>
            <person name="Severson D.W."/>
        </authorList>
    </citation>
    <scope>NUCLEOTIDE SEQUENCE [LARGE SCALE GENOMIC DNA]</scope>
    <source>
        <strain evidence="1">Liverpool</strain>
    </source>
</reference>
<organism evidence="1 2">
    <name type="scientific">Aedes aegypti</name>
    <name type="common">Yellowfever mosquito</name>
    <name type="synonym">Culex aegypti</name>
    <dbReference type="NCBI Taxonomy" id="7159"/>
    <lineage>
        <taxon>Eukaryota</taxon>
        <taxon>Metazoa</taxon>
        <taxon>Ecdysozoa</taxon>
        <taxon>Arthropoda</taxon>
        <taxon>Hexapoda</taxon>
        <taxon>Insecta</taxon>
        <taxon>Pterygota</taxon>
        <taxon>Neoptera</taxon>
        <taxon>Endopterygota</taxon>
        <taxon>Diptera</taxon>
        <taxon>Nematocera</taxon>
        <taxon>Culicoidea</taxon>
        <taxon>Culicidae</taxon>
        <taxon>Culicinae</taxon>
        <taxon>Aedini</taxon>
        <taxon>Aedes</taxon>
        <taxon>Stegomyia</taxon>
    </lineage>
</organism>
<protein>
    <submittedName>
        <fullName evidence="1">AAEL009900-PA</fullName>
    </submittedName>
</protein>